<protein>
    <recommendedName>
        <fullName evidence="1">Calcineurin-like phosphoesterase domain-containing protein</fullName>
    </recommendedName>
</protein>
<keyword evidence="3" id="KW-1185">Reference proteome</keyword>
<dbReference type="PANTHER" id="PTHR42850">
    <property type="entry name" value="METALLOPHOSPHOESTERASE"/>
    <property type="match status" value="1"/>
</dbReference>
<proteinExistence type="predicted"/>
<dbReference type="OrthoDB" id="10267127at2759"/>
<dbReference type="KEGG" id="tut:107368421"/>
<evidence type="ECO:0000259" key="1">
    <source>
        <dbReference type="Pfam" id="PF00149"/>
    </source>
</evidence>
<dbReference type="InterPro" id="IPR006186">
    <property type="entry name" value="Ser/Thr-sp_prot-phosphatase"/>
</dbReference>
<dbReference type="STRING" id="32264.T1KXY5"/>
<evidence type="ECO:0000313" key="2">
    <source>
        <dbReference type="EnsemblMetazoa" id="tetur26g01810.1"/>
    </source>
</evidence>
<dbReference type="GO" id="GO:0000298">
    <property type="term" value="F:endopolyphosphatase activity"/>
    <property type="evidence" value="ECO:0007669"/>
    <property type="project" value="TreeGrafter"/>
</dbReference>
<gene>
    <name evidence="2" type="primary">107368421</name>
</gene>
<name>T1KXY5_TETUR</name>
<dbReference type="OMA" id="WVVYGHT"/>
<dbReference type="Proteomes" id="UP000015104">
    <property type="component" value="Unassembled WGS sequence"/>
</dbReference>
<dbReference type="EMBL" id="CAEY01000697">
    <property type="status" value="NOT_ANNOTATED_CDS"/>
    <property type="molecule type" value="Genomic_DNA"/>
</dbReference>
<dbReference type="GO" id="GO:0006798">
    <property type="term" value="P:polyphosphate catabolic process"/>
    <property type="evidence" value="ECO:0007669"/>
    <property type="project" value="TreeGrafter"/>
</dbReference>
<dbReference type="InterPro" id="IPR029052">
    <property type="entry name" value="Metallo-depent_PP-like"/>
</dbReference>
<dbReference type="AlphaFoldDB" id="T1KXY5"/>
<sequence length="287" mass="32690">MAGILFNLFYLLRSRFFSTQISKLTHPWGFPLPPVLHQTLDRTFTDNYDEILILGDIHGCFDEMLECIKTVHHSNNSKILKIFVGDLVNKGEKNVEVLKYLMNDGKNDCIAVRGNHDEIVIREYLKIKNEGKVPSPTNQWIQELHQEQIDYIVKLPYTITLNDLNILIVHAGLVPGIPLEENQPLNMVSMRNLIIESDSNGNKYTPNKSDKEGEPWASLWQGPTHIYFGHDAKRRLQLHKFATGLDTGCVYGGHLTAKFVKGPRRGTFVNVKAKKVYQPITEPSVVN</sequence>
<dbReference type="Pfam" id="PF00149">
    <property type="entry name" value="Metallophos"/>
    <property type="match status" value="1"/>
</dbReference>
<dbReference type="PANTHER" id="PTHR42850:SF4">
    <property type="entry name" value="ZINC-DEPENDENT ENDOPOLYPHOSPHATASE"/>
    <property type="match status" value="1"/>
</dbReference>
<dbReference type="Gene3D" id="3.60.21.10">
    <property type="match status" value="1"/>
</dbReference>
<dbReference type="eggNOG" id="KOG0371">
    <property type="taxonomic scope" value="Eukaryota"/>
</dbReference>
<evidence type="ECO:0000313" key="3">
    <source>
        <dbReference type="Proteomes" id="UP000015104"/>
    </source>
</evidence>
<dbReference type="GO" id="GO:0005737">
    <property type="term" value="C:cytoplasm"/>
    <property type="evidence" value="ECO:0007669"/>
    <property type="project" value="TreeGrafter"/>
</dbReference>
<dbReference type="EnsemblMetazoa" id="tetur26g01810.1">
    <property type="protein sequence ID" value="tetur26g01810.1"/>
    <property type="gene ID" value="tetur26g01810"/>
</dbReference>
<accession>T1KXY5</accession>
<dbReference type="InterPro" id="IPR004843">
    <property type="entry name" value="Calcineurin-like_PHP"/>
</dbReference>
<dbReference type="GO" id="GO:0016791">
    <property type="term" value="F:phosphatase activity"/>
    <property type="evidence" value="ECO:0007669"/>
    <property type="project" value="TreeGrafter"/>
</dbReference>
<dbReference type="InterPro" id="IPR050126">
    <property type="entry name" value="Ap4A_hydrolase"/>
</dbReference>
<feature type="domain" description="Calcineurin-like phosphoesterase" evidence="1">
    <location>
        <begin position="51"/>
        <end position="236"/>
    </location>
</feature>
<reference evidence="3" key="1">
    <citation type="submission" date="2011-08" db="EMBL/GenBank/DDBJ databases">
        <authorList>
            <person name="Rombauts S."/>
        </authorList>
    </citation>
    <scope>NUCLEOTIDE SEQUENCE</scope>
    <source>
        <strain evidence="3">London</strain>
    </source>
</reference>
<dbReference type="PRINTS" id="PR00114">
    <property type="entry name" value="STPHPHTASE"/>
</dbReference>
<dbReference type="SUPFAM" id="SSF56300">
    <property type="entry name" value="Metallo-dependent phosphatases"/>
    <property type="match status" value="1"/>
</dbReference>
<dbReference type="HOGENOM" id="CLU_023125_3_0_1"/>
<organism evidence="2 3">
    <name type="scientific">Tetranychus urticae</name>
    <name type="common">Two-spotted spider mite</name>
    <dbReference type="NCBI Taxonomy" id="32264"/>
    <lineage>
        <taxon>Eukaryota</taxon>
        <taxon>Metazoa</taxon>
        <taxon>Ecdysozoa</taxon>
        <taxon>Arthropoda</taxon>
        <taxon>Chelicerata</taxon>
        <taxon>Arachnida</taxon>
        <taxon>Acari</taxon>
        <taxon>Acariformes</taxon>
        <taxon>Trombidiformes</taxon>
        <taxon>Prostigmata</taxon>
        <taxon>Eleutherengona</taxon>
        <taxon>Raphignathae</taxon>
        <taxon>Tetranychoidea</taxon>
        <taxon>Tetranychidae</taxon>
        <taxon>Tetranychus</taxon>
    </lineage>
</organism>
<reference evidence="2" key="2">
    <citation type="submission" date="2015-06" db="UniProtKB">
        <authorList>
            <consortium name="EnsemblMetazoa"/>
        </authorList>
    </citation>
    <scope>IDENTIFICATION</scope>
</reference>